<reference evidence="1" key="1">
    <citation type="journal article" date="2014" name="Int. J. Syst. Evol. Microbiol.">
        <title>Complete genome sequence of Corynebacterium casei LMG S-19264T (=DSM 44701T), isolated from a smear-ripened cheese.</title>
        <authorList>
            <consortium name="US DOE Joint Genome Institute (JGI-PGF)"/>
            <person name="Walter F."/>
            <person name="Albersmeier A."/>
            <person name="Kalinowski J."/>
            <person name="Ruckert C."/>
        </authorList>
    </citation>
    <scope>NUCLEOTIDE SEQUENCE</scope>
    <source>
        <strain evidence="1">JCM 13306</strain>
    </source>
</reference>
<name>A0A919F4P9_9XANT</name>
<dbReference type="Pfam" id="PF11379">
    <property type="entry name" value="DUF3182"/>
    <property type="match status" value="1"/>
</dbReference>
<dbReference type="AlphaFoldDB" id="A0A919F4P9"/>
<protein>
    <recommendedName>
        <fullName evidence="3">Biotin carboxylase</fullName>
    </recommendedName>
</protein>
<reference evidence="1" key="2">
    <citation type="submission" date="2020-09" db="EMBL/GenBank/DDBJ databases">
        <authorList>
            <person name="Sun Q."/>
            <person name="Ohkuma M."/>
        </authorList>
    </citation>
    <scope>NUCLEOTIDE SEQUENCE</scope>
    <source>
        <strain evidence="1">JCM 13306</strain>
    </source>
</reference>
<organism evidence="1 2">
    <name type="scientific">Xanthomonas boreopolis</name>
    <dbReference type="NCBI Taxonomy" id="86183"/>
    <lineage>
        <taxon>Bacteria</taxon>
        <taxon>Pseudomonadati</taxon>
        <taxon>Pseudomonadota</taxon>
        <taxon>Gammaproteobacteria</taxon>
        <taxon>Lysobacterales</taxon>
        <taxon>Lysobacteraceae</taxon>
        <taxon>Xanthomonas</taxon>
    </lineage>
</organism>
<dbReference type="RefSeq" id="WP_434025631.1">
    <property type="nucleotide sequence ID" value="NZ_BNBA01000001.1"/>
</dbReference>
<comment type="caution">
    <text evidence="1">The sequence shown here is derived from an EMBL/GenBank/DDBJ whole genome shotgun (WGS) entry which is preliminary data.</text>
</comment>
<dbReference type="Proteomes" id="UP000623958">
    <property type="component" value="Unassembled WGS sequence"/>
</dbReference>
<gene>
    <name evidence="1" type="ORF">GCM10009090_02120</name>
</gene>
<evidence type="ECO:0000313" key="2">
    <source>
        <dbReference type="Proteomes" id="UP000623958"/>
    </source>
</evidence>
<sequence length="379" mass="40235">MPAMSAFDKVVGDAVRDVPADGHERATHDWIVREVARLMRLPCAGIPARATRQAGAFHVPDDTLTTEQAALLGIADAGYLLGGVVPHAFMATKVISHPLVGEDAARPSGWNPLAAQALARATLPGYAVFSEADARRAHARLREGGLVRFKLATGVGGRGQWLLGDAATLECVLAELPRGYLAEHGAVLEQNVGDAITYSVGELHCAGIDIAYHGTQSAVKDQAGRDVYGGSDLWIIRGTLGDLAESGLNAEQKSAVERARLYDGFIADAYPGMQVSRRNYDILVSRDGTHAFCGVLEQSWRIGGATPAELAAVALFQRDPGLHRAYACTREIYDEAGPLPAGADVYYRSAAPANGPRLKYRLSSPLPDGSQAVQHPDPG</sequence>
<evidence type="ECO:0000313" key="1">
    <source>
        <dbReference type="EMBL" id="GHH46677.1"/>
    </source>
</evidence>
<keyword evidence="2" id="KW-1185">Reference proteome</keyword>
<proteinExistence type="predicted"/>
<dbReference type="InterPro" id="IPR021519">
    <property type="entry name" value="DUF3182"/>
</dbReference>
<accession>A0A919F4P9</accession>
<dbReference type="EMBL" id="BNBA01000001">
    <property type="protein sequence ID" value="GHH46677.1"/>
    <property type="molecule type" value="Genomic_DNA"/>
</dbReference>
<evidence type="ECO:0008006" key="3">
    <source>
        <dbReference type="Google" id="ProtNLM"/>
    </source>
</evidence>